<dbReference type="PATRIC" id="fig|42253.5.peg.1925"/>
<dbReference type="STRING" id="42253.NITMOv2_1954"/>
<evidence type="ECO:0000313" key="3">
    <source>
        <dbReference type="Proteomes" id="UP000069205"/>
    </source>
</evidence>
<accession>A0A0K2GBM9</accession>
<evidence type="ECO:0000256" key="1">
    <source>
        <dbReference type="SAM" id="MobiDB-lite"/>
    </source>
</evidence>
<gene>
    <name evidence="2" type="ORF">NITMOv2_1954</name>
</gene>
<dbReference type="EMBL" id="CP011801">
    <property type="protein sequence ID" value="ALA58371.1"/>
    <property type="molecule type" value="Genomic_DNA"/>
</dbReference>
<name>A0A0K2GBM9_NITMO</name>
<dbReference type="KEGG" id="nmv:NITMOv2_1954"/>
<dbReference type="AlphaFoldDB" id="A0A0K2GBM9"/>
<sequence>MFTELLQRGHYRKSPPPRSTRPAMGRQNVRRSRDKMPVPVPAIGSTGRNRYDLSFHVPGRTFAAIVGKFVGFHPYHHTGPEVS</sequence>
<evidence type="ECO:0000313" key="2">
    <source>
        <dbReference type="EMBL" id="ALA58371.1"/>
    </source>
</evidence>
<reference evidence="2 3" key="1">
    <citation type="journal article" date="2015" name="Proc. Natl. Acad. Sci. U.S.A.">
        <title>Expanded metabolic versatility of ubiquitous nitrite-oxidizing bacteria from the genus Nitrospira.</title>
        <authorList>
            <person name="Koch H."/>
            <person name="Lucker S."/>
            <person name="Albertsen M."/>
            <person name="Kitzinger K."/>
            <person name="Herbold C."/>
            <person name="Spieck E."/>
            <person name="Nielsen P.H."/>
            <person name="Wagner M."/>
            <person name="Daims H."/>
        </authorList>
    </citation>
    <scope>NUCLEOTIDE SEQUENCE [LARGE SCALE GENOMIC DNA]</scope>
    <source>
        <strain evidence="2 3">NSP M-1</strain>
    </source>
</reference>
<proteinExistence type="predicted"/>
<organism evidence="2 3">
    <name type="scientific">Nitrospira moscoviensis</name>
    <dbReference type="NCBI Taxonomy" id="42253"/>
    <lineage>
        <taxon>Bacteria</taxon>
        <taxon>Pseudomonadati</taxon>
        <taxon>Nitrospirota</taxon>
        <taxon>Nitrospiria</taxon>
        <taxon>Nitrospirales</taxon>
        <taxon>Nitrospiraceae</taxon>
        <taxon>Nitrospira</taxon>
    </lineage>
</organism>
<protein>
    <submittedName>
        <fullName evidence="2">Uncharacterized protein</fullName>
    </submittedName>
</protein>
<dbReference type="Proteomes" id="UP000069205">
    <property type="component" value="Chromosome"/>
</dbReference>
<keyword evidence="3" id="KW-1185">Reference proteome</keyword>
<feature type="region of interest" description="Disordered" evidence="1">
    <location>
        <begin position="1"/>
        <end position="43"/>
    </location>
</feature>